<reference evidence="2 3" key="1">
    <citation type="submission" date="2015-01" db="EMBL/GenBank/DDBJ databases">
        <title>Lifestyle Evolution in Cyanobacterial Symbionts of Sponges.</title>
        <authorList>
            <person name="Burgsdorf I."/>
            <person name="Slaby B.M."/>
            <person name="Handley K.M."/>
            <person name="Haber M."/>
            <person name="Blom J."/>
            <person name="Marshall C.W."/>
            <person name="Gilbert J.A."/>
            <person name="Hentschel U."/>
            <person name="Steindler L."/>
        </authorList>
    </citation>
    <scope>NUCLEOTIDE SEQUENCE [LARGE SCALE GENOMIC DNA]</scope>
    <source>
        <strain evidence="2">142</strain>
    </source>
</reference>
<organism evidence="2 3">
    <name type="scientific">Candidatus Synechococcus spongiarum 142</name>
    <dbReference type="NCBI Taxonomy" id="1608213"/>
    <lineage>
        <taxon>Bacteria</taxon>
        <taxon>Bacillati</taxon>
        <taxon>Cyanobacteriota</taxon>
        <taxon>Cyanophyceae</taxon>
        <taxon>Synechococcales</taxon>
        <taxon>Synechococcaceae</taxon>
        <taxon>Synechococcus</taxon>
    </lineage>
</organism>
<dbReference type="EMBL" id="JXUO01000052">
    <property type="protein sequence ID" value="KKZ15189.1"/>
    <property type="molecule type" value="Genomic_DNA"/>
</dbReference>
<dbReference type="Proteomes" id="UP000035054">
    <property type="component" value="Unassembled WGS sequence"/>
</dbReference>
<protein>
    <submittedName>
        <fullName evidence="2">Uncharacterized protein</fullName>
    </submittedName>
</protein>
<accession>A0A6N3X6G7</accession>
<feature type="region of interest" description="Disordered" evidence="1">
    <location>
        <begin position="118"/>
        <end position="139"/>
    </location>
</feature>
<proteinExistence type="predicted"/>
<evidence type="ECO:0000313" key="3">
    <source>
        <dbReference type="Proteomes" id="UP000035054"/>
    </source>
</evidence>
<sequence>MQRRPSRSQANASDGQEPAQDGITSENYAAFEEVVKEFQAVLEREDQALREEFGEEGFSPMQAQARALLWLMALRDVHLEAVKEAIAKNDAEAVGGWAGDMGKIAAAIAILETIQPITPQEEDSADPQQGMGKGFAAKG</sequence>
<name>A0A6N3X6G7_9SYNE</name>
<dbReference type="AlphaFoldDB" id="A0A6N3X6G7"/>
<gene>
    <name evidence="2" type="ORF">TH68_01715</name>
</gene>
<evidence type="ECO:0000313" key="2">
    <source>
        <dbReference type="EMBL" id="KKZ15189.1"/>
    </source>
</evidence>
<comment type="caution">
    <text evidence="2">The sequence shown here is derived from an EMBL/GenBank/DDBJ whole genome shotgun (WGS) entry which is preliminary data.</text>
</comment>
<feature type="region of interest" description="Disordered" evidence="1">
    <location>
        <begin position="1"/>
        <end position="26"/>
    </location>
</feature>
<evidence type="ECO:0000256" key="1">
    <source>
        <dbReference type="SAM" id="MobiDB-lite"/>
    </source>
</evidence>